<dbReference type="InterPro" id="IPR042296">
    <property type="entry name" value="tRNA_met_Trm1_C"/>
</dbReference>
<dbReference type="PROSITE" id="PS51626">
    <property type="entry name" value="SAM_MT_TRM1"/>
    <property type="match status" value="2"/>
</dbReference>
<keyword evidence="5 9" id="KW-0819">tRNA processing</keyword>
<evidence type="ECO:0000256" key="9">
    <source>
        <dbReference type="PROSITE-ProRule" id="PRU00958"/>
    </source>
</evidence>
<dbReference type="EMBL" id="SDEE01000135">
    <property type="protein sequence ID" value="RXW20735.1"/>
    <property type="molecule type" value="Genomic_DNA"/>
</dbReference>
<dbReference type="OrthoDB" id="6349953at2759"/>
<dbReference type="Pfam" id="PF02005">
    <property type="entry name" value="TRM"/>
    <property type="match status" value="2"/>
</dbReference>
<dbReference type="InterPro" id="IPR029063">
    <property type="entry name" value="SAM-dependent_MTases_sf"/>
</dbReference>
<reference evidence="11 12" key="1">
    <citation type="submission" date="2019-01" db="EMBL/GenBank/DDBJ databases">
        <title>Draft genome sequence of Psathyrella aberdarensis IHI B618.</title>
        <authorList>
            <person name="Buettner E."/>
            <person name="Kellner H."/>
        </authorList>
    </citation>
    <scope>NUCLEOTIDE SEQUENCE [LARGE SCALE GENOMIC DNA]</scope>
    <source>
        <strain evidence="11 12">IHI B618</strain>
    </source>
</reference>
<proteinExistence type="inferred from homology"/>
<dbReference type="FunFam" id="3.30.56.70:FF:000001">
    <property type="entry name" value="tRNA (guanine(26)-N(2))-dimethyltransferase"/>
    <property type="match status" value="1"/>
</dbReference>
<comment type="caution">
    <text evidence="11">The sequence shown here is derived from an EMBL/GenBank/DDBJ whole genome shotgun (WGS) entry which is preliminary data.</text>
</comment>
<keyword evidence="2 9" id="KW-0489">Methyltransferase</keyword>
<comment type="catalytic activity">
    <reaction evidence="8 9">
        <text>guanosine(26) in tRNA + 2 S-adenosyl-L-methionine = N(2)-dimethylguanosine(26) in tRNA + 2 S-adenosyl-L-homocysteine + 2 H(+)</text>
        <dbReference type="Rhea" id="RHEA:43140"/>
        <dbReference type="Rhea" id="RHEA-COMP:10359"/>
        <dbReference type="Rhea" id="RHEA-COMP:10360"/>
        <dbReference type="ChEBI" id="CHEBI:15378"/>
        <dbReference type="ChEBI" id="CHEBI:57856"/>
        <dbReference type="ChEBI" id="CHEBI:59789"/>
        <dbReference type="ChEBI" id="CHEBI:74269"/>
        <dbReference type="ChEBI" id="CHEBI:74513"/>
        <dbReference type="EC" id="2.1.1.216"/>
    </reaction>
</comment>
<evidence type="ECO:0000256" key="1">
    <source>
        <dbReference type="ARBA" id="ARBA00022555"/>
    </source>
</evidence>
<dbReference type="EC" id="2.1.1.216" evidence="7 9"/>
<dbReference type="SUPFAM" id="SSF53335">
    <property type="entry name" value="S-adenosyl-L-methionine-dependent methyltransferases"/>
    <property type="match status" value="1"/>
</dbReference>
<keyword evidence="1 9" id="KW-0820">tRNA-binding</keyword>
<dbReference type="Gene3D" id="3.40.50.150">
    <property type="entry name" value="Vaccinia Virus protein VP39"/>
    <property type="match status" value="2"/>
</dbReference>
<evidence type="ECO:0000313" key="11">
    <source>
        <dbReference type="EMBL" id="RXW20735.1"/>
    </source>
</evidence>
<accession>A0A4Q2DPG9</accession>
<dbReference type="Proteomes" id="UP000290288">
    <property type="component" value="Unassembled WGS sequence"/>
</dbReference>
<evidence type="ECO:0000256" key="3">
    <source>
        <dbReference type="ARBA" id="ARBA00022679"/>
    </source>
</evidence>
<dbReference type="PANTHER" id="PTHR10631:SF3">
    <property type="entry name" value="TRNA (GUANINE(26)-N(2))-DIMETHYLTRANSFERASE"/>
    <property type="match status" value="1"/>
</dbReference>
<protein>
    <recommendedName>
        <fullName evidence="7 9">tRNA (guanine(26)-N(2))-dimethyltransferase</fullName>
        <ecNumber evidence="7 9">2.1.1.216</ecNumber>
    </recommendedName>
</protein>
<evidence type="ECO:0000256" key="6">
    <source>
        <dbReference type="ARBA" id="ARBA00022884"/>
    </source>
</evidence>
<organism evidence="11 12">
    <name type="scientific">Candolleomyces aberdarensis</name>
    <dbReference type="NCBI Taxonomy" id="2316362"/>
    <lineage>
        <taxon>Eukaryota</taxon>
        <taxon>Fungi</taxon>
        <taxon>Dikarya</taxon>
        <taxon>Basidiomycota</taxon>
        <taxon>Agaricomycotina</taxon>
        <taxon>Agaricomycetes</taxon>
        <taxon>Agaricomycetidae</taxon>
        <taxon>Agaricales</taxon>
        <taxon>Agaricineae</taxon>
        <taxon>Psathyrellaceae</taxon>
        <taxon>Candolleomyces</taxon>
    </lineage>
</organism>
<dbReference type="Gene3D" id="3.30.56.70">
    <property type="entry name" value="N2,N2-dimethylguanosine tRNA methyltransferase, C-terminal domain"/>
    <property type="match status" value="1"/>
</dbReference>
<evidence type="ECO:0000256" key="4">
    <source>
        <dbReference type="ARBA" id="ARBA00022691"/>
    </source>
</evidence>
<keyword evidence="4 9" id="KW-0949">S-adenosyl-L-methionine</keyword>
<keyword evidence="3 9" id="KW-0808">Transferase</keyword>
<evidence type="ECO:0000313" key="12">
    <source>
        <dbReference type="Proteomes" id="UP000290288"/>
    </source>
</evidence>
<evidence type="ECO:0000256" key="5">
    <source>
        <dbReference type="ARBA" id="ARBA00022694"/>
    </source>
</evidence>
<dbReference type="GO" id="GO:0002940">
    <property type="term" value="P:tRNA N2-guanine methylation"/>
    <property type="evidence" value="ECO:0007669"/>
    <property type="project" value="TreeGrafter"/>
</dbReference>
<feature type="region of interest" description="Disordered" evidence="10">
    <location>
        <begin position="448"/>
        <end position="480"/>
    </location>
</feature>
<dbReference type="InterPro" id="IPR002905">
    <property type="entry name" value="Trm1"/>
</dbReference>
<sequence length="480" mass="53032">MASTAASGKEVPEGYVLHTENTSHILLDANAAFLNPVQEFNRDLSVASIRVWSEELNREKEARWRQKLERRQKLKEKNHDAKRMKVENSSESVVNEAETFTSQLSAETPANYPPYRFTILEALSATGLRSLRYAKEIPLLKDVIANDLSPAAVEAMHRNVRYNDLDERKILQPDGSETVIPAKVKVNKGDACSLMYSHREEKNRVDVVDLDPYGTASPFIDGAVQAVKDGGLLCVTCTDLAVLATNNYPEKCFSNYGGVSVKAEYSHEATHQNTIPAKCEECEGALHVAGPMWNGPLHDQAFMEKMLEHVDNNSDHYGTYARMKGMLTVAKEELNDSLFYFVPGKVAGHFHCETPSLDEIASGLLNAGFKVSRSHASPGSIKTNAGNRDIHDVYRTFIKTHPVKMDKISPSSPAAKLLAKEPRLTIDFTSHPDSVSAAGKVKLVRYQENPAPNWGPGKKATGKSNAALKRKRPDDETAEA</sequence>
<evidence type="ECO:0000256" key="8">
    <source>
        <dbReference type="ARBA" id="ARBA00051897"/>
    </source>
</evidence>
<name>A0A4Q2DPG9_9AGAR</name>
<dbReference type="CDD" id="cd02440">
    <property type="entry name" value="AdoMet_MTases"/>
    <property type="match status" value="1"/>
</dbReference>
<evidence type="ECO:0000256" key="10">
    <source>
        <dbReference type="SAM" id="MobiDB-lite"/>
    </source>
</evidence>
<dbReference type="PANTHER" id="PTHR10631">
    <property type="entry name" value="N 2 ,N 2 -DIMETHYLGUANOSINE TRNA METHYLTRANSFERASE"/>
    <property type="match status" value="1"/>
</dbReference>
<dbReference type="GO" id="GO:0000049">
    <property type="term" value="F:tRNA binding"/>
    <property type="evidence" value="ECO:0007669"/>
    <property type="project" value="UniProtKB-UniRule"/>
</dbReference>
<dbReference type="GO" id="GO:0005634">
    <property type="term" value="C:nucleus"/>
    <property type="evidence" value="ECO:0007669"/>
    <property type="project" value="TreeGrafter"/>
</dbReference>
<comment type="similarity">
    <text evidence="9">Belongs to the class I-like SAM-binding methyltransferase superfamily. Trm1 family.</text>
</comment>
<gene>
    <name evidence="11" type="ORF">EST38_g5098</name>
</gene>
<evidence type="ECO:0000256" key="7">
    <source>
        <dbReference type="ARBA" id="ARBA00039099"/>
    </source>
</evidence>
<dbReference type="GO" id="GO:0160104">
    <property type="term" value="F:tRNA (guanine(26)-N2)-dimethyltransferase activity"/>
    <property type="evidence" value="ECO:0007669"/>
    <property type="project" value="UniProtKB-UniRule"/>
</dbReference>
<dbReference type="AlphaFoldDB" id="A0A4Q2DPG9"/>
<keyword evidence="6 9" id="KW-0694">RNA-binding</keyword>
<dbReference type="STRING" id="2316362.A0A4Q2DPG9"/>
<evidence type="ECO:0000256" key="2">
    <source>
        <dbReference type="ARBA" id="ARBA00022603"/>
    </source>
</evidence>
<keyword evidence="12" id="KW-1185">Reference proteome</keyword>